<proteinExistence type="predicted"/>
<dbReference type="Proteomes" id="UP001162972">
    <property type="component" value="Chromosome 2"/>
</dbReference>
<dbReference type="AlphaFoldDB" id="A0AAD6JH89"/>
<dbReference type="EMBL" id="JAPFFJ010000017">
    <property type="protein sequence ID" value="KAJ6405024.1"/>
    <property type="molecule type" value="Genomic_DNA"/>
</dbReference>
<protein>
    <submittedName>
        <fullName evidence="1">Uncharacterized protein</fullName>
    </submittedName>
</protein>
<accession>A0AAD6JH89</accession>
<comment type="caution">
    <text evidence="1">The sequence shown here is derived from an EMBL/GenBank/DDBJ whole genome shotgun (WGS) entry which is preliminary data.</text>
</comment>
<evidence type="ECO:0000313" key="2">
    <source>
        <dbReference type="Proteomes" id="UP001162972"/>
    </source>
</evidence>
<reference evidence="1 2" key="1">
    <citation type="journal article" date="2023" name="Int. J. Mol. Sci.">
        <title>De Novo Assembly and Annotation of 11 Diverse Shrub Willow (Salix) Genomes Reveals Novel Gene Organization in Sex-Linked Regions.</title>
        <authorList>
            <person name="Hyden B."/>
            <person name="Feng K."/>
            <person name="Yates T.B."/>
            <person name="Jawdy S."/>
            <person name="Cereghino C."/>
            <person name="Smart L.B."/>
            <person name="Muchero W."/>
        </authorList>
    </citation>
    <scope>NUCLEOTIDE SEQUENCE [LARGE SCALE GENOMIC DNA]</scope>
    <source>
        <tissue evidence="1">Shoot tip</tissue>
    </source>
</reference>
<name>A0AAD6JH89_9ROSI</name>
<organism evidence="1 2">
    <name type="scientific">Salix udensis</name>
    <dbReference type="NCBI Taxonomy" id="889485"/>
    <lineage>
        <taxon>Eukaryota</taxon>
        <taxon>Viridiplantae</taxon>
        <taxon>Streptophyta</taxon>
        <taxon>Embryophyta</taxon>
        <taxon>Tracheophyta</taxon>
        <taxon>Spermatophyta</taxon>
        <taxon>Magnoliopsida</taxon>
        <taxon>eudicotyledons</taxon>
        <taxon>Gunneridae</taxon>
        <taxon>Pentapetalae</taxon>
        <taxon>rosids</taxon>
        <taxon>fabids</taxon>
        <taxon>Malpighiales</taxon>
        <taxon>Salicaceae</taxon>
        <taxon>Saliceae</taxon>
        <taxon>Salix</taxon>
    </lineage>
</organism>
<evidence type="ECO:0000313" key="1">
    <source>
        <dbReference type="EMBL" id="KAJ6405024.1"/>
    </source>
</evidence>
<sequence length="34" mass="3847">MVRGIDITAPISYPNLSYITLIQRRSKLSPSNQN</sequence>
<keyword evidence="2" id="KW-1185">Reference proteome</keyword>
<gene>
    <name evidence="1" type="ORF">OIU84_013074</name>
</gene>